<sequence length="117" mass="13964">MLSEFNPYINSWDFIEWFGYAIDIKNELGVSDSIMIVKADESLNGRAVTVNCYCCEWRPIRRKWEEFSKISLLRLVSKNLQMNLHIMQQHYRDCSSLSDYRIRKFPPPPLECDFKYA</sequence>
<organism evidence="1 2">
    <name type="scientific">Rhynchophorus ferrugineus</name>
    <name type="common">Red palm weevil</name>
    <name type="synonym">Curculio ferrugineus</name>
    <dbReference type="NCBI Taxonomy" id="354439"/>
    <lineage>
        <taxon>Eukaryota</taxon>
        <taxon>Metazoa</taxon>
        <taxon>Ecdysozoa</taxon>
        <taxon>Arthropoda</taxon>
        <taxon>Hexapoda</taxon>
        <taxon>Insecta</taxon>
        <taxon>Pterygota</taxon>
        <taxon>Neoptera</taxon>
        <taxon>Endopterygota</taxon>
        <taxon>Coleoptera</taxon>
        <taxon>Polyphaga</taxon>
        <taxon>Cucujiformia</taxon>
        <taxon>Curculionidae</taxon>
        <taxon>Dryophthorinae</taxon>
        <taxon>Rhynchophorus</taxon>
    </lineage>
</organism>
<accession>A0A834MKF2</accession>
<evidence type="ECO:0000313" key="2">
    <source>
        <dbReference type="Proteomes" id="UP000625711"/>
    </source>
</evidence>
<keyword evidence="2" id="KW-1185">Reference proteome</keyword>
<dbReference type="OrthoDB" id="6766195at2759"/>
<gene>
    <name evidence="1" type="ORF">GWI33_000553</name>
</gene>
<comment type="caution">
    <text evidence="1">The sequence shown here is derived from an EMBL/GenBank/DDBJ whole genome shotgun (WGS) entry which is preliminary data.</text>
</comment>
<dbReference type="AlphaFoldDB" id="A0A834MKF2"/>
<reference evidence="1" key="1">
    <citation type="submission" date="2020-08" db="EMBL/GenBank/DDBJ databases">
        <title>Genome sequencing and assembly of the red palm weevil Rhynchophorus ferrugineus.</title>
        <authorList>
            <person name="Dias G.B."/>
            <person name="Bergman C.M."/>
            <person name="Manee M."/>
        </authorList>
    </citation>
    <scope>NUCLEOTIDE SEQUENCE</scope>
    <source>
        <strain evidence="1">AA-2017</strain>
        <tissue evidence="1">Whole larva</tissue>
    </source>
</reference>
<evidence type="ECO:0000313" key="1">
    <source>
        <dbReference type="EMBL" id="KAF7283470.1"/>
    </source>
</evidence>
<protein>
    <submittedName>
        <fullName evidence="1">Uncharacterized protein</fullName>
    </submittedName>
</protein>
<dbReference type="EMBL" id="JAACXV010000107">
    <property type="protein sequence ID" value="KAF7283470.1"/>
    <property type="molecule type" value="Genomic_DNA"/>
</dbReference>
<proteinExistence type="predicted"/>
<dbReference type="Proteomes" id="UP000625711">
    <property type="component" value="Unassembled WGS sequence"/>
</dbReference>
<name>A0A834MKF2_RHYFE</name>